<keyword evidence="2" id="KW-1185">Reference proteome</keyword>
<protein>
    <submittedName>
        <fullName evidence="1">Uncharacterized protein</fullName>
    </submittedName>
</protein>
<sequence length="156" mass="17775">MIDIVIDTCTLVHANDPNCVYYPSSVELISRMLANSTCATVDEGFELDEGRNRSYIGLEYLTHLQPGTLGFSLIVHLATNDRINFVSNTIPVQRKRYIEQLIKNKKDRMFLRVAFNSGEKTLASHDYTDYQEAKRKTIRNDLGVNVVTAEEINDML</sequence>
<proteinExistence type="predicted"/>
<name>A0A327WM89_LARAB</name>
<dbReference type="EMBL" id="QLMC01000008">
    <property type="protein sequence ID" value="RAJ92244.1"/>
    <property type="molecule type" value="Genomic_DNA"/>
</dbReference>
<dbReference type="RefSeq" id="WP_111631214.1">
    <property type="nucleotide sequence ID" value="NZ_QLMC01000008.1"/>
</dbReference>
<comment type="caution">
    <text evidence="1">The sequence shown here is derived from an EMBL/GenBank/DDBJ whole genome shotgun (WGS) entry which is preliminary data.</text>
</comment>
<organism evidence="1 2">
    <name type="scientific">Larkinella arboricola</name>
    <dbReference type="NCBI Taxonomy" id="643671"/>
    <lineage>
        <taxon>Bacteria</taxon>
        <taxon>Pseudomonadati</taxon>
        <taxon>Bacteroidota</taxon>
        <taxon>Cytophagia</taxon>
        <taxon>Cytophagales</taxon>
        <taxon>Spirosomataceae</taxon>
        <taxon>Larkinella</taxon>
    </lineage>
</organism>
<evidence type="ECO:0000313" key="1">
    <source>
        <dbReference type="EMBL" id="RAJ92244.1"/>
    </source>
</evidence>
<dbReference type="Proteomes" id="UP000248790">
    <property type="component" value="Unassembled WGS sequence"/>
</dbReference>
<gene>
    <name evidence="1" type="ORF">LX87_05212</name>
</gene>
<reference evidence="1 2" key="1">
    <citation type="submission" date="2018-06" db="EMBL/GenBank/DDBJ databases">
        <title>Genomic Encyclopedia of Archaeal and Bacterial Type Strains, Phase II (KMG-II): from individual species to whole genera.</title>
        <authorList>
            <person name="Goeker M."/>
        </authorList>
    </citation>
    <scope>NUCLEOTIDE SEQUENCE [LARGE SCALE GENOMIC DNA]</scope>
    <source>
        <strain evidence="1 2">DSM 21851</strain>
    </source>
</reference>
<accession>A0A327WM89</accession>
<dbReference type="OrthoDB" id="5146830at2"/>
<evidence type="ECO:0000313" key="2">
    <source>
        <dbReference type="Proteomes" id="UP000248790"/>
    </source>
</evidence>
<dbReference type="AlphaFoldDB" id="A0A327WM89"/>